<feature type="region of interest" description="Disordered" evidence="1">
    <location>
        <begin position="117"/>
        <end position="167"/>
    </location>
</feature>
<name>A0A914ANF1_PATMI</name>
<proteinExistence type="predicted"/>
<sequence length="167" mass="19016">MTQMLWISLKALFEKEGMNYVHQQYSAFLESCDGELEQVKSGSVTFVVRIVSREGLNKLWSMYTTGELDKKLTELLITDELTTGDKSDLAIQATIPESDYKQACRFFDELEKVQRKDEEDSMVEVEHQQLGESSTATTADSSAQAEHAEDRWAEKMEKLYSTTGTYS</sequence>
<feature type="compositionally biased region" description="Low complexity" evidence="1">
    <location>
        <begin position="133"/>
        <end position="145"/>
    </location>
</feature>
<evidence type="ECO:0000313" key="3">
    <source>
        <dbReference type="Proteomes" id="UP000887568"/>
    </source>
</evidence>
<protein>
    <submittedName>
        <fullName evidence="2">Uncharacterized protein</fullName>
    </submittedName>
</protein>
<keyword evidence="3" id="KW-1185">Reference proteome</keyword>
<reference evidence="2" key="1">
    <citation type="submission" date="2022-11" db="UniProtKB">
        <authorList>
            <consortium name="EnsemblMetazoa"/>
        </authorList>
    </citation>
    <scope>IDENTIFICATION</scope>
</reference>
<dbReference type="AlphaFoldDB" id="A0A914ANF1"/>
<dbReference type="Proteomes" id="UP000887568">
    <property type="component" value="Unplaced"/>
</dbReference>
<accession>A0A914ANF1</accession>
<dbReference type="RefSeq" id="XP_038065277.1">
    <property type="nucleotide sequence ID" value="XM_038209349.1"/>
</dbReference>
<dbReference type="EnsemblMetazoa" id="XM_038209349.1">
    <property type="protein sequence ID" value="XP_038065277.1"/>
    <property type="gene ID" value="LOC119735586"/>
</dbReference>
<evidence type="ECO:0000256" key="1">
    <source>
        <dbReference type="SAM" id="MobiDB-lite"/>
    </source>
</evidence>
<feature type="compositionally biased region" description="Basic and acidic residues" evidence="1">
    <location>
        <begin position="146"/>
        <end position="158"/>
    </location>
</feature>
<dbReference type="GeneID" id="119735586"/>
<evidence type="ECO:0000313" key="2">
    <source>
        <dbReference type="EnsemblMetazoa" id="XP_038065277.1"/>
    </source>
</evidence>
<organism evidence="2 3">
    <name type="scientific">Patiria miniata</name>
    <name type="common">Bat star</name>
    <name type="synonym">Asterina miniata</name>
    <dbReference type="NCBI Taxonomy" id="46514"/>
    <lineage>
        <taxon>Eukaryota</taxon>
        <taxon>Metazoa</taxon>
        <taxon>Echinodermata</taxon>
        <taxon>Eleutherozoa</taxon>
        <taxon>Asterozoa</taxon>
        <taxon>Asteroidea</taxon>
        <taxon>Valvatacea</taxon>
        <taxon>Valvatida</taxon>
        <taxon>Asterinidae</taxon>
        <taxon>Patiria</taxon>
    </lineage>
</organism>
<feature type="compositionally biased region" description="Basic and acidic residues" evidence="1">
    <location>
        <begin position="117"/>
        <end position="129"/>
    </location>
</feature>